<gene>
    <name evidence="8" type="ORF">ACFOW1_08510</name>
</gene>
<evidence type="ECO:0000256" key="1">
    <source>
        <dbReference type="ARBA" id="ARBA00004829"/>
    </source>
</evidence>
<protein>
    <submittedName>
        <fullName evidence="8">Phytoene desaturase family protein</fullName>
    </submittedName>
</protein>
<accession>A0ABV8PY20</accession>
<feature type="signal peptide" evidence="6">
    <location>
        <begin position="1"/>
        <end position="25"/>
    </location>
</feature>
<comment type="similarity">
    <text evidence="2 5">Belongs to the carotenoid/retinoid oxidoreductase family.</text>
</comment>
<proteinExistence type="inferred from homology"/>
<evidence type="ECO:0000256" key="3">
    <source>
        <dbReference type="ARBA" id="ARBA00022746"/>
    </source>
</evidence>
<dbReference type="SUPFAM" id="SSF51905">
    <property type="entry name" value="FAD/NAD(P)-binding domain"/>
    <property type="match status" value="1"/>
</dbReference>
<evidence type="ECO:0000313" key="8">
    <source>
        <dbReference type="EMBL" id="MFC4231931.1"/>
    </source>
</evidence>
<feature type="domain" description="Amine oxidase" evidence="7">
    <location>
        <begin position="13"/>
        <end position="502"/>
    </location>
</feature>
<reference evidence="9" key="1">
    <citation type="journal article" date="2019" name="Int. J. Syst. Evol. Microbiol.">
        <title>The Global Catalogue of Microorganisms (GCM) 10K type strain sequencing project: providing services to taxonomists for standard genome sequencing and annotation.</title>
        <authorList>
            <consortium name="The Broad Institute Genomics Platform"/>
            <consortium name="The Broad Institute Genome Sequencing Center for Infectious Disease"/>
            <person name="Wu L."/>
            <person name="Ma J."/>
        </authorList>
    </citation>
    <scope>NUCLEOTIDE SEQUENCE [LARGE SCALE GENOMIC DNA]</scope>
    <source>
        <strain evidence="9">CECT 8010</strain>
    </source>
</reference>
<dbReference type="PRINTS" id="PR00419">
    <property type="entry name" value="ADXRDTASE"/>
</dbReference>
<evidence type="ECO:0000256" key="5">
    <source>
        <dbReference type="RuleBase" id="RU362075"/>
    </source>
</evidence>
<dbReference type="Pfam" id="PF01593">
    <property type="entry name" value="Amino_oxidase"/>
    <property type="match status" value="1"/>
</dbReference>
<evidence type="ECO:0000256" key="2">
    <source>
        <dbReference type="ARBA" id="ARBA00006046"/>
    </source>
</evidence>
<dbReference type="Proteomes" id="UP001595906">
    <property type="component" value="Unassembled WGS sequence"/>
</dbReference>
<name>A0ABV8PY20_9BACT</name>
<organism evidence="8 9">
    <name type="scientific">Parasediminibacterium paludis</name>
    <dbReference type="NCBI Taxonomy" id="908966"/>
    <lineage>
        <taxon>Bacteria</taxon>
        <taxon>Pseudomonadati</taxon>
        <taxon>Bacteroidota</taxon>
        <taxon>Chitinophagia</taxon>
        <taxon>Chitinophagales</taxon>
        <taxon>Chitinophagaceae</taxon>
        <taxon>Parasediminibacterium</taxon>
    </lineage>
</organism>
<evidence type="ECO:0000313" key="9">
    <source>
        <dbReference type="Proteomes" id="UP001595906"/>
    </source>
</evidence>
<dbReference type="InterPro" id="IPR036188">
    <property type="entry name" value="FAD/NAD-bd_sf"/>
</dbReference>
<sequence>MQQKSVIIIGAGFAGLSAASFMAKAGYKVTVLEKHGIPGGRARQYQAQGFTFDMGPSWYWMPDVFERFFAQFGKKVADYYQLKRLDPSYSVYWQDGKMDVPANYETLKALFNSIEPDSGEQLDKFLAEAEYKYEVGINKLVHKPGRKLSEFIDWDLMTGVFKLDVFNSIKAHVAKHFKHPQLRELLEFPVLFLGALPEKTPALYSLMNYADIKGGTWYPEKGMYQIVQGMYLLAKELGVDFHFNQNVEQIVVENGVAVGVKTTVESLPSIVDSRPLTETQNLFSADVVIAGADYHHVETKLLSSSCRSYSDEYWNKRVMAPSCLLYYVGLSKKIDNIQHHTLFFDTSFDVHGAEIYTTKQWPTNPLFYVSAVSVTDPSSAPNGCENLFILIPVATGLTGDDEALRDKYFDIVVERMEQKLQQSIKPYVIYKKSYAQSNFIKDYNAFKGNAYGLANTLLQTAILKPSCKSKKVKNLFYTGQLTVPGPGVPPSLISGEVVAKEVVKAFGV</sequence>
<comment type="caution">
    <text evidence="8">The sequence shown here is derived from an EMBL/GenBank/DDBJ whole genome shotgun (WGS) entry which is preliminary data.</text>
</comment>
<dbReference type="PANTHER" id="PTHR43734:SF1">
    <property type="entry name" value="PHYTOENE DESATURASE"/>
    <property type="match status" value="1"/>
</dbReference>
<dbReference type="Gene3D" id="3.50.50.60">
    <property type="entry name" value="FAD/NAD(P)-binding domain"/>
    <property type="match status" value="2"/>
</dbReference>
<comment type="pathway">
    <text evidence="1 5">Carotenoid biosynthesis.</text>
</comment>
<evidence type="ECO:0000256" key="4">
    <source>
        <dbReference type="ARBA" id="ARBA00023002"/>
    </source>
</evidence>
<dbReference type="NCBIfam" id="TIGR02734">
    <property type="entry name" value="crtI_fam"/>
    <property type="match status" value="1"/>
</dbReference>
<keyword evidence="9" id="KW-1185">Reference proteome</keyword>
<keyword evidence="3 5" id="KW-0125">Carotenoid biosynthesis</keyword>
<dbReference type="InterPro" id="IPR002937">
    <property type="entry name" value="Amino_oxidase"/>
</dbReference>
<evidence type="ECO:0000259" key="7">
    <source>
        <dbReference type="Pfam" id="PF01593"/>
    </source>
</evidence>
<feature type="chain" id="PRO_5047145925" evidence="6">
    <location>
        <begin position="26"/>
        <end position="508"/>
    </location>
</feature>
<dbReference type="EMBL" id="JBHSDC010000012">
    <property type="protein sequence ID" value="MFC4231931.1"/>
    <property type="molecule type" value="Genomic_DNA"/>
</dbReference>
<evidence type="ECO:0000256" key="6">
    <source>
        <dbReference type="SAM" id="SignalP"/>
    </source>
</evidence>
<keyword evidence="4 5" id="KW-0560">Oxidoreductase</keyword>
<dbReference type="PANTHER" id="PTHR43734">
    <property type="entry name" value="PHYTOENE DESATURASE"/>
    <property type="match status" value="1"/>
</dbReference>
<keyword evidence="6" id="KW-0732">Signal</keyword>
<dbReference type="InterPro" id="IPR014105">
    <property type="entry name" value="Carotenoid/retinoid_OxRdtase"/>
</dbReference>
<dbReference type="RefSeq" id="WP_379013581.1">
    <property type="nucleotide sequence ID" value="NZ_JBHSDC010000012.1"/>
</dbReference>